<dbReference type="Proteomes" id="UP000030889">
    <property type="component" value="Unassembled WGS sequence"/>
</dbReference>
<name>A0ABR4YH79_9BACT</name>
<feature type="region of interest" description="Disordered" evidence="1">
    <location>
        <begin position="74"/>
        <end position="93"/>
    </location>
</feature>
<protein>
    <submittedName>
        <fullName evidence="2">Uncharacterized protein</fullName>
    </submittedName>
</protein>
<organism evidence="2 3">
    <name type="scientific">Alistipes inops</name>
    <dbReference type="NCBI Taxonomy" id="1501391"/>
    <lineage>
        <taxon>Bacteria</taxon>
        <taxon>Pseudomonadati</taxon>
        <taxon>Bacteroidota</taxon>
        <taxon>Bacteroidia</taxon>
        <taxon>Bacteroidales</taxon>
        <taxon>Rikenellaceae</taxon>
        <taxon>Alistipes</taxon>
    </lineage>
</organism>
<dbReference type="EMBL" id="JRGF01000013">
    <property type="protein sequence ID" value="KHE41171.1"/>
    <property type="molecule type" value="Genomic_DNA"/>
</dbReference>
<keyword evidence="3" id="KW-1185">Reference proteome</keyword>
<evidence type="ECO:0000313" key="2">
    <source>
        <dbReference type="EMBL" id="KHE41171.1"/>
    </source>
</evidence>
<proteinExistence type="predicted"/>
<evidence type="ECO:0000313" key="3">
    <source>
        <dbReference type="Proteomes" id="UP000030889"/>
    </source>
</evidence>
<reference evidence="2 3" key="1">
    <citation type="submission" date="2014-09" db="EMBL/GenBank/DDBJ databases">
        <title>Alistipes sp. 627, sp. nov., a novel member of the family Rikenellaceae isolated from human faeces.</title>
        <authorList>
            <person name="Shkoporov A.N."/>
            <person name="Chaplin A.V."/>
            <person name="Motuzova O.V."/>
            <person name="Kafarskaia L.I."/>
            <person name="Khokhlova E.V."/>
            <person name="Efimov B.A."/>
        </authorList>
    </citation>
    <scope>NUCLEOTIDE SEQUENCE [LARGE SCALE GENOMIC DNA]</scope>
    <source>
        <strain evidence="2 3">627</strain>
    </source>
</reference>
<evidence type="ECO:0000256" key="1">
    <source>
        <dbReference type="SAM" id="MobiDB-lite"/>
    </source>
</evidence>
<accession>A0ABR4YH79</accession>
<sequence>MRISLLSPVLSFAGRSPGDVACRLQFDISLQIVKIEIMEEILESGRRRYLAPAVESLSFAAERGIAVSVQPTGNSIESVGEDTLNSSSADFWE</sequence>
<comment type="caution">
    <text evidence="2">The sequence shown here is derived from an EMBL/GenBank/DDBJ whole genome shotgun (WGS) entry which is preliminary data.</text>
</comment>
<gene>
    <name evidence="2" type="ORF">LG35_08970</name>
</gene>